<evidence type="ECO:0000256" key="6">
    <source>
        <dbReference type="ARBA" id="ARBA00008737"/>
    </source>
</evidence>
<evidence type="ECO:0000259" key="19">
    <source>
        <dbReference type="Pfam" id="PF00218"/>
    </source>
</evidence>
<dbReference type="SUPFAM" id="SSF51366">
    <property type="entry name" value="Ribulose-phoshate binding barrel"/>
    <property type="match status" value="2"/>
</dbReference>
<dbReference type="Pfam" id="PF00218">
    <property type="entry name" value="IGPS"/>
    <property type="match status" value="1"/>
</dbReference>
<keyword evidence="12 17" id="KW-0413">Isomerase</keyword>
<feature type="domain" description="Indole-3-glycerol phosphate synthase" evidence="19">
    <location>
        <begin position="5"/>
        <end position="251"/>
    </location>
</feature>
<evidence type="ECO:0000256" key="7">
    <source>
        <dbReference type="ARBA" id="ARBA00009847"/>
    </source>
</evidence>
<evidence type="ECO:0000313" key="22">
    <source>
        <dbReference type="Proteomes" id="UP000198817"/>
    </source>
</evidence>
<comment type="pathway">
    <text evidence="4 16">Amino-acid biosynthesis; L-tryptophan biosynthesis; L-tryptophan from chorismate: step 4/5.</text>
</comment>
<dbReference type="InterPro" id="IPR011060">
    <property type="entry name" value="RibuloseP-bd_barrel"/>
</dbReference>
<evidence type="ECO:0000256" key="10">
    <source>
        <dbReference type="ARBA" id="ARBA00022822"/>
    </source>
</evidence>
<keyword evidence="13 16" id="KW-0456">Lyase</keyword>
<evidence type="ECO:0000256" key="5">
    <source>
        <dbReference type="ARBA" id="ARBA00007902"/>
    </source>
</evidence>
<keyword evidence="22" id="KW-1185">Reference proteome</keyword>
<organism evidence="21 22">
    <name type="scientific">Eubacterium pyruvativorans</name>
    <dbReference type="NCBI Taxonomy" id="155865"/>
    <lineage>
        <taxon>Bacteria</taxon>
        <taxon>Bacillati</taxon>
        <taxon>Bacillota</taxon>
        <taxon>Clostridia</taxon>
        <taxon>Eubacteriales</taxon>
        <taxon>Eubacteriaceae</taxon>
        <taxon>Eubacterium</taxon>
    </lineage>
</organism>
<dbReference type="UniPathway" id="UPA00035">
    <property type="reaction ID" value="UER00042"/>
</dbReference>
<dbReference type="FunFam" id="3.20.20.70:FF:000024">
    <property type="entry name" value="Indole-3-glycerol phosphate synthase"/>
    <property type="match status" value="1"/>
</dbReference>
<comment type="pathway">
    <text evidence="3 17">Amino-acid biosynthesis; L-tryptophan biosynthesis; L-tryptophan from chorismate: step 3/5.</text>
</comment>
<evidence type="ECO:0000256" key="17">
    <source>
        <dbReference type="HAMAP-Rule" id="MF_00135"/>
    </source>
</evidence>
<dbReference type="HAMAP" id="MF_00134_B">
    <property type="entry name" value="IGPS_B"/>
    <property type="match status" value="1"/>
</dbReference>
<dbReference type="EC" id="4.1.1.48" evidence="16"/>
<comment type="similarity">
    <text evidence="17">Belongs to the TrpF family.</text>
</comment>
<comment type="similarity">
    <text evidence="5">In the N-terminal section; belongs to the TrpC family.</text>
</comment>
<dbReference type="Gene3D" id="3.20.20.70">
    <property type="entry name" value="Aldolase class I"/>
    <property type="match status" value="2"/>
</dbReference>
<dbReference type="PANTHER" id="PTHR22854">
    <property type="entry name" value="TRYPTOPHAN BIOSYNTHESIS PROTEIN"/>
    <property type="match status" value="1"/>
</dbReference>
<dbReference type="GO" id="GO:0004640">
    <property type="term" value="F:phosphoribosylanthranilate isomerase activity"/>
    <property type="evidence" value="ECO:0007669"/>
    <property type="project" value="UniProtKB-UniRule"/>
</dbReference>
<dbReference type="PANTHER" id="PTHR22854:SF2">
    <property type="entry name" value="INDOLE-3-GLYCEROL-PHOSPHATE SYNTHASE"/>
    <property type="match status" value="1"/>
</dbReference>
<accession>A0A1I7GXF3</accession>
<keyword evidence="11 16" id="KW-0057">Aromatic amino acid biosynthesis</keyword>
<evidence type="ECO:0000256" key="8">
    <source>
        <dbReference type="ARBA" id="ARBA00022605"/>
    </source>
</evidence>
<evidence type="ECO:0000256" key="16">
    <source>
        <dbReference type="HAMAP-Rule" id="MF_00134"/>
    </source>
</evidence>
<evidence type="ECO:0000256" key="11">
    <source>
        <dbReference type="ARBA" id="ARBA00023141"/>
    </source>
</evidence>
<dbReference type="Pfam" id="PF00697">
    <property type="entry name" value="PRAI"/>
    <property type="match status" value="1"/>
</dbReference>
<dbReference type="OrthoDB" id="9804217at2"/>
<comment type="similarity">
    <text evidence="6 16">Belongs to the TrpC family.</text>
</comment>
<sequence>MSTILDTIADAARKRTARSKQIIPAEEMIRQARAMNPDTGFPFEKALKKPGLSFICECKKASPSKGLISRDFPYLSIAREYEQAGAAAISVLTEPEWFLGSDEILREIAGSVSIPCLRKDFVVDEYMIYEAKVLGASAVLLICALLDEDTLRRYMEIADSLGLSALVEAHDPAEIETAVRSGARIIGVNNRNLKDFTVDVRNAYRLRKLVPRDILFVSESGIRTPEDIRILRDAGADAVLIGETLMRAKDRCAYLDYLKGRTRLKMCGMRRPEDIRSANRVRPDYIGFIFDPSRRRYVTPEQAAALRSELDPGIRAAGVFVNADLPDILKITEAGTIDLIQLHGQETAEDILTLRNALDQRGYHNVSIIQAFQIHGEEDIRQAFSTPADLVLLDSGAGSGQSFNWDLLQNADRFRRPYILAGGITPANTGEAIRKLHPFCLDASSGLETDGKKDPVKMAEMKRRAEEAMTEGTAEKTHITEEATGEYS</sequence>
<proteinExistence type="inferred from homology"/>
<comment type="catalytic activity">
    <reaction evidence="1 17">
        <text>N-(5-phospho-beta-D-ribosyl)anthranilate = 1-(2-carboxyphenylamino)-1-deoxy-D-ribulose 5-phosphate</text>
        <dbReference type="Rhea" id="RHEA:21540"/>
        <dbReference type="ChEBI" id="CHEBI:18277"/>
        <dbReference type="ChEBI" id="CHEBI:58613"/>
        <dbReference type="EC" id="5.3.1.24"/>
    </reaction>
</comment>
<keyword evidence="9 16" id="KW-0210">Decarboxylase</keyword>
<dbReference type="GO" id="GO:0000162">
    <property type="term" value="P:L-tryptophan biosynthetic process"/>
    <property type="evidence" value="ECO:0007669"/>
    <property type="project" value="UniProtKB-UniRule"/>
</dbReference>
<dbReference type="Proteomes" id="UP000198817">
    <property type="component" value="Unassembled WGS sequence"/>
</dbReference>
<evidence type="ECO:0000259" key="20">
    <source>
        <dbReference type="Pfam" id="PF00697"/>
    </source>
</evidence>
<evidence type="ECO:0000256" key="2">
    <source>
        <dbReference type="ARBA" id="ARBA00001633"/>
    </source>
</evidence>
<dbReference type="STRING" id="155865.SAMN05216515_11150"/>
<dbReference type="CDD" id="cd00331">
    <property type="entry name" value="IGPS"/>
    <property type="match status" value="1"/>
</dbReference>
<feature type="region of interest" description="Disordered" evidence="18">
    <location>
        <begin position="461"/>
        <end position="488"/>
    </location>
</feature>
<evidence type="ECO:0000256" key="9">
    <source>
        <dbReference type="ARBA" id="ARBA00022793"/>
    </source>
</evidence>
<evidence type="ECO:0000256" key="3">
    <source>
        <dbReference type="ARBA" id="ARBA00004664"/>
    </source>
</evidence>
<dbReference type="InterPro" id="IPR045186">
    <property type="entry name" value="Indole-3-glycerol_P_synth"/>
</dbReference>
<comment type="function">
    <text evidence="15">Bifunctional enzyme that catalyzes two sequential steps of tryptophan biosynthetic pathway. The first reaction is catalyzed by the isomerase, coded by the TrpF domain; the second reaction is catalyzed by the synthase, coded by the TrpC domain.</text>
</comment>
<feature type="domain" description="N-(5'phosphoribosyl) anthranilate isomerase (PRAI)" evidence="20">
    <location>
        <begin position="265"/>
        <end position="460"/>
    </location>
</feature>
<dbReference type="InterPro" id="IPR001240">
    <property type="entry name" value="PRAI_dom"/>
</dbReference>
<dbReference type="CDD" id="cd00405">
    <property type="entry name" value="PRAI"/>
    <property type="match status" value="1"/>
</dbReference>
<comment type="catalytic activity">
    <reaction evidence="2 16">
        <text>1-(2-carboxyphenylamino)-1-deoxy-D-ribulose 5-phosphate + H(+) = (1S,2R)-1-C-(indol-3-yl)glycerol 3-phosphate + CO2 + H2O</text>
        <dbReference type="Rhea" id="RHEA:23476"/>
        <dbReference type="ChEBI" id="CHEBI:15377"/>
        <dbReference type="ChEBI" id="CHEBI:15378"/>
        <dbReference type="ChEBI" id="CHEBI:16526"/>
        <dbReference type="ChEBI" id="CHEBI:58613"/>
        <dbReference type="ChEBI" id="CHEBI:58866"/>
        <dbReference type="EC" id="4.1.1.48"/>
    </reaction>
</comment>
<evidence type="ECO:0000256" key="1">
    <source>
        <dbReference type="ARBA" id="ARBA00001164"/>
    </source>
</evidence>
<evidence type="ECO:0000313" key="21">
    <source>
        <dbReference type="EMBL" id="SFU53154.1"/>
    </source>
</evidence>
<evidence type="ECO:0000256" key="18">
    <source>
        <dbReference type="SAM" id="MobiDB-lite"/>
    </source>
</evidence>
<dbReference type="EMBL" id="FPBT01000010">
    <property type="protein sequence ID" value="SFU53154.1"/>
    <property type="molecule type" value="Genomic_DNA"/>
</dbReference>
<dbReference type="InterPro" id="IPR001468">
    <property type="entry name" value="Indole-3-GlycerolPSynthase_CS"/>
</dbReference>
<dbReference type="AlphaFoldDB" id="A0A1I7GXF3"/>
<feature type="compositionally biased region" description="Basic and acidic residues" evidence="18">
    <location>
        <begin position="461"/>
        <end position="481"/>
    </location>
</feature>
<dbReference type="InterPro" id="IPR013785">
    <property type="entry name" value="Aldolase_TIM"/>
</dbReference>
<evidence type="ECO:0000256" key="13">
    <source>
        <dbReference type="ARBA" id="ARBA00023239"/>
    </source>
</evidence>
<dbReference type="InterPro" id="IPR013798">
    <property type="entry name" value="Indole-3-glycerol_P_synth_dom"/>
</dbReference>
<evidence type="ECO:0000256" key="14">
    <source>
        <dbReference type="ARBA" id="ARBA00023268"/>
    </source>
</evidence>
<dbReference type="RefSeq" id="WP_090471057.1">
    <property type="nucleotide sequence ID" value="NZ_FOWF01000011.1"/>
</dbReference>
<reference evidence="21 22" key="1">
    <citation type="submission" date="2016-10" db="EMBL/GenBank/DDBJ databases">
        <authorList>
            <person name="de Groot N.N."/>
        </authorList>
    </citation>
    <scope>NUCLEOTIDE SEQUENCE [LARGE SCALE GENOMIC DNA]</scope>
    <source>
        <strain evidence="21 22">KHGC13</strain>
    </source>
</reference>
<dbReference type="PROSITE" id="PS00614">
    <property type="entry name" value="IGPS"/>
    <property type="match status" value="1"/>
</dbReference>
<gene>
    <name evidence="17" type="primary">trpF</name>
    <name evidence="16" type="synonym">trpC</name>
    <name evidence="21" type="ORF">SAMN05216508_1102</name>
</gene>
<keyword evidence="8 16" id="KW-0028">Amino-acid biosynthesis</keyword>
<keyword evidence="10 16" id="KW-0822">Tryptophan biosynthesis</keyword>
<dbReference type="GO" id="GO:0004425">
    <property type="term" value="F:indole-3-glycerol-phosphate synthase activity"/>
    <property type="evidence" value="ECO:0007669"/>
    <property type="project" value="UniProtKB-UniRule"/>
</dbReference>
<protein>
    <recommendedName>
        <fullName evidence="16 17">Multifunctional fusion protein</fullName>
    </recommendedName>
    <domain>
        <recommendedName>
            <fullName evidence="16">Indole-3-glycerol phosphate synthase</fullName>
            <shortName evidence="16">IGPS</shortName>
            <ecNumber evidence="16">4.1.1.48</ecNumber>
        </recommendedName>
    </domain>
    <domain>
        <recommendedName>
            <fullName evidence="17">N-(5'-phosphoribosyl)anthranilate isomerase</fullName>
            <shortName evidence="17">PRAI</shortName>
            <ecNumber evidence="17">5.3.1.24</ecNumber>
        </recommendedName>
    </domain>
</protein>
<dbReference type="EC" id="5.3.1.24" evidence="17"/>
<evidence type="ECO:0000256" key="15">
    <source>
        <dbReference type="ARBA" id="ARBA00025592"/>
    </source>
</evidence>
<name>A0A1I7GXF3_9FIRM</name>
<keyword evidence="14" id="KW-0511">Multifunctional enzyme</keyword>
<evidence type="ECO:0000256" key="12">
    <source>
        <dbReference type="ARBA" id="ARBA00023235"/>
    </source>
</evidence>
<dbReference type="HAMAP" id="MF_00135">
    <property type="entry name" value="PRAI"/>
    <property type="match status" value="1"/>
</dbReference>
<comment type="similarity">
    <text evidence="7">In the C-terminal section; belongs to the TrpF family.</text>
</comment>
<evidence type="ECO:0000256" key="4">
    <source>
        <dbReference type="ARBA" id="ARBA00004696"/>
    </source>
</evidence>
<dbReference type="NCBIfam" id="NF001377">
    <property type="entry name" value="PRK00278.2-4"/>
    <property type="match status" value="1"/>
</dbReference>